<dbReference type="EMBL" id="PEBQ01000030">
    <property type="protein sequence ID" value="PHY95167.1"/>
    <property type="molecule type" value="Genomic_DNA"/>
</dbReference>
<dbReference type="AlphaFoldDB" id="A0A2G4RF50"/>
<organism evidence="1 2">
    <name type="scientific">Acetobacter pomorum</name>
    <dbReference type="NCBI Taxonomy" id="65959"/>
    <lineage>
        <taxon>Bacteria</taxon>
        <taxon>Pseudomonadati</taxon>
        <taxon>Pseudomonadota</taxon>
        <taxon>Alphaproteobacteria</taxon>
        <taxon>Acetobacterales</taxon>
        <taxon>Acetobacteraceae</taxon>
        <taxon>Acetobacter</taxon>
    </lineage>
</organism>
<evidence type="ECO:0000313" key="1">
    <source>
        <dbReference type="EMBL" id="PHY95167.1"/>
    </source>
</evidence>
<dbReference type="Proteomes" id="UP000228751">
    <property type="component" value="Unassembled WGS sequence"/>
</dbReference>
<reference evidence="1 2" key="1">
    <citation type="submission" date="2017-10" db="EMBL/GenBank/DDBJ databases">
        <title>Genomic analysis of the genus Acetobacter.</title>
        <authorList>
            <person name="Kim K.H."/>
            <person name="Chun B.H."/>
            <person name="Son A.R."/>
            <person name="Jeon C.O."/>
        </authorList>
    </citation>
    <scope>NUCLEOTIDE SEQUENCE [LARGE SCALE GENOMIC DNA]</scope>
    <source>
        <strain evidence="1 2">LHT 2458</strain>
    </source>
</reference>
<comment type="caution">
    <text evidence="1">The sequence shown here is derived from an EMBL/GenBank/DDBJ whole genome shotgun (WGS) entry which is preliminary data.</text>
</comment>
<keyword evidence="2" id="KW-1185">Reference proteome</keyword>
<evidence type="ECO:0000313" key="2">
    <source>
        <dbReference type="Proteomes" id="UP000228751"/>
    </source>
</evidence>
<sequence>MTPFSNRFLASIKTATKHAVEAVGDFRAAAGFTRVQKSQLEAYASRHQPTVIPLDVAIDLDRCAEQPILLSEMANAEGFALVPVKFGSGPLPHDMGKFAKATSEVLQKGFESMADGNVDVQEAQEILTYAQRARTSLHHIESTAHKIIAEGKPLQVTFPHGASGS</sequence>
<accession>A0A2G4RF50</accession>
<name>A0A2G4RF50_9PROT</name>
<gene>
    <name evidence="1" type="ORF">CSR02_02670</name>
</gene>
<protein>
    <submittedName>
        <fullName evidence="1">Uncharacterized protein</fullName>
    </submittedName>
</protein>
<dbReference type="RefSeq" id="WP_099540467.1">
    <property type="nucleotide sequence ID" value="NZ_PEBQ01000030.1"/>
</dbReference>
<proteinExistence type="predicted"/>
<dbReference type="OrthoDB" id="7268744at2"/>